<sequence>MTKYITIDGRLNADYLPFAESFTGFPDKIGKVKSFSIVSVELPIAFIFDSSNELCACPRYVYLEVIENREHDCSRDTHHLFTSSIICSRYSKYIIGRITLDYKNYPDGSVLPANLVNGLLISGTRKYHKPVHLKNLYFRVLNELGVPIFFENECISFCAQVECVHE</sequence>
<dbReference type="AlphaFoldDB" id="A0A6C0B415"/>
<reference evidence="1" key="1">
    <citation type="journal article" date="2020" name="Nature">
        <title>Giant virus diversity and host interactions through global metagenomics.</title>
        <authorList>
            <person name="Schulz F."/>
            <person name="Roux S."/>
            <person name="Paez-Espino D."/>
            <person name="Jungbluth S."/>
            <person name="Walsh D.A."/>
            <person name="Denef V.J."/>
            <person name="McMahon K.D."/>
            <person name="Konstantinidis K.T."/>
            <person name="Eloe-Fadrosh E.A."/>
            <person name="Kyrpides N.C."/>
            <person name="Woyke T."/>
        </authorList>
    </citation>
    <scope>NUCLEOTIDE SEQUENCE</scope>
    <source>
        <strain evidence="1">GVMAG-M-3300009187-29</strain>
    </source>
</reference>
<evidence type="ECO:0000313" key="1">
    <source>
        <dbReference type="EMBL" id="QHS86269.1"/>
    </source>
</evidence>
<name>A0A6C0B415_9ZZZZ</name>
<organism evidence="1">
    <name type="scientific">viral metagenome</name>
    <dbReference type="NCBI Taxonomy" id="1070528"/>
    <lineage>
        <taxon>unclassified sequences</taxon>
        <taxon>metagenomes</taxon>
        <taxon>organismal metagenomes</taxon>
    </lineage>
</organism>
<dbReference type="EMBL" id="MN739052">
    <property type="protein sequence ID" value="QHS86269.1"/>
    <property type="molecule type" value="Genomic_DNA"/>
</dbReference>
<accession>A0A6C0B415</accession>
<proteinExistence type="predicted"/>
<protein>
    <submittedName>
        <fullName evidence="1">Uncharacterized protein</fullName>
    </submittedName>
</protein>